<feature type="binding site" evidence="4">
    <location>
        <position position="65"/>
    </location>
    <ligand>
        <name>substrate</name>
    </ligand>
</feature>
<protein>
    <recommendedName>
        <fullName evidence="5">5-formyltetrahydrofolate cyclo-ligase</fullName>
        <ecNumber evidence="5">6.3.3.2</ecNumber>
    </recommendedName>
</protein>
<proteinExistence type="inferred from homology"/>
<dbReference type="PANTHER" id="PTHR23407:SF1">
    <property type="entry name" value="5-FORMYLTETRAHYDROFOLATE CYCLO-LIGASE"/>
    <property type="match status" value="1"/>
</dbReference>
<feature type="binding site" evidence="4">
    <location>
        <position position="60"/>
    </location>
    <ligand>
        <name>substrate</name>
    </ligand>
</feature>
<dbReference type="EMBL" id="JACHBL010000001">
    <property type="protein sequence ID" value="MBB5597121.1"/>
    <property type="molecule type" value="Genomic_DNA"/>
</dbReference>
<keyword evidence="5" id="KW-0460">Magnesium</keyword>
<dbReference type="NCBIfam" id="TIGR02727">
    <property type="entry name" value="MTHFS_bact"/>
    <property type="match status" value="1"/>
</dbReference>
<organism evidence="6 7">
    <name type="scientific">Neomicrococcus lactis</name>
    <dbReference type="NCBI Taxonomy" id="732241"/>
    <lineage>
        <taxon>Bacteria</taxon>
        <taxon>Bacillati</taxon>
        <taxon>Actinomycetota</taxon>
        <taxon>Actinomycetes</taxon>
        <taxon>Micrococcales</taxon>
        <taxon>Micrococcaceae</taxon>
        <taxon>Neomicrococcus</taxon>
    </lineage>
</organism>
<dbReference type="InterPro" id="IPR002698">
    <property type="entry name" value="FTHF_cligase"/>
</dbReference>
<dbReference type="SUPFAM" id="SSF100950">
    <property type="entry name" value="NagB/RpiA/CoA transferase-like"/>
    <property type="match status" value="1"/>
</dbReference>
<dbReference type="GO" id="GO:0046872">
    <property type="term" value="F:metal ion binding"/>
    <property type="evidence" value="ECO:0007669"/>
    <property type="project" value="UniProtKB-KW"/>
</dbReference>
<accession>A0A7W8Y940</accession>
<comment type="catalytic activity">
    <reaction evidence="5">
        <text>(6S)-5-formyl-5,6,7,8-tetrahydrofolate + ATP = (6R)-5,10-methenyltetrahydrofolate + ADP + phosphate</text>
        <dbReference type="Rhea" id="RHEA:10488"/>
        <dbReference type="ChEBI" id="CHEBI:30616"/>
        <dbReference type="ChEBI" id="CHEBI:43474"/>
        <dbReference type="ChEBI" id="CHEBI:57455"/>
        <dbReference type="ChEBI" id="CHEBI:57457"/>
        <dbReference type="ChEBI" id="CHEBI:456216"/>
        <dbReference type="EC" id="6.3.3.2"/>
    </reaction>
</comment>
<feature type="binding site" evidence="4">
    <location>
        <begin position="13"/>
        <end position="17"/>
    </location>
    <ligand>
        <name>ATP</name>
        <dbReference type="ChEBI" id="CHEBI:30616"/>
    </ligand>
</feature>
<evidence type="ECO:0000256" key="3">
    <source>
        <dbReference type="ARBA" id="ARBA00022840"/>
    </source>
</evidence>
<keyword evidence="6" id="KW-0436">Ligase</keyword>
<feature type="binding site" evidence="4">
    <location>
        <begin position="144"/>
        <end position="152"/>
    </location>
    <ligand>
        <name>ATP</name>
        <dbReference type="ChEBI" id="CHEBI:30616"/>
    </ligand>
</feature>
<dbReference type="GO" id="GO:0005524">
    <property type="term" value="F:ATP binding"/>
    <property type="evidence" value="ECO:0007669"/>
    <property type="project" value="UniProtKB-KW"/>
</dbReference>
<evidence type="ECO:0000256" key="1">
    <source>
        <dbReference type="ARBA" id="ARBA00010638"/>
    </source>
</evidence>
<dbReference type="GO" id="GO:0009396">
    <property type="term" value="P:folic acid-containing compound biosynthetic process"/>
    <property type="evidence" value="ECO:0007669"/>
    <property type="project" value="TreeGrafter"/>
</dbReference>
<dbReference type="InterPro" id="IPR037171">
    <property type="entry name" value="NagB/RpiA_transferase-like"/>
</dbReference>
<comment type="similarity">
    <text evidence="1 5">Belongs to the 5-formyltetrahydrofolate cyclo-ligase family.</text>
</comment>
<dbReference type="RefSeq" id="WP_183639991.1">
    <property type="nucleotide sequence ID" value="NZ_JACHBL010000001.1"/>
</dbReference>
<dbReference type="PIRSF" id="PIRSF006806">
    <property type="entry name" value="FTHF_cligase"/>
    <property type="match status" value="1"/>
</dbReference>
<dbReference type="PANTHER" id="PTHR23407">
    <property type="entry name" value="ATPASE INHIBITOR/5-FORMYLTETRAHYDROFOLATE CYCLO-LIGASE"/>
    <property type="match status" value="1"/>
</dbReference>
<dbReference type="Proteomes" id="UP000523863">
    <property type="component" value="Unassembled WGS sequence"/>
</dbReference>
<dbReference type="GO" id="GO:0035999">
    <property type="term" value="P:tetrahydrofolate interconversion"/>
    <property type="evidence" value="ECO:0007669"/>
    <property type="project" value="TreeGrafter"/>
</dbReference>
<comment type="cofactor">
    <cofactor evidence="5">
        <name>Mg(2+)</name>
        <dbReference type="ChEBI" id="CHEBI:18420"/>
    </cofactor>
</comment>
<evidence type="ECO:0000256" key="5">
    <source>
        <dbReference type="RuleBase" id="RU361279"/>
    </source>
</evidence>
<name>A0A7W8Y940_9MICC</name>
<comment type="caution">
    <text evidence="6">The sequence shown here is derived from an EMBL/GenBank/DDBJ whole genome shotgun (WGS) entry which is preliminary data.</text>
</comment>
<keyword evidence="3 4" id="KW-0067">ATP-binding</keyword>
<keyword evidence="5" id="KW-0479">Metal-binding</keyword>
<evidence type="ECO:0000313" key="7">
    <source>
        <dbReference type="Proteomes" id="UP000523863"/>
    </source>
</evidence>
<keyword evidence="2 4" id="KW-0547">Nucleotide-binding</keyword>
<evidence type="ECO:0000256" key="2">
    <source>
        <dbReference type="ARBA" id="ARBA00022741"/>
    </source>
</evidence>
<dbReference type="InterPro" id="IPR024185">
    <property type="entry name" value="FTHF_cligase-like_sf"/>
</dbReference>
<dbReference type="EC" id="6.3.3.2" evidence="5"/>
<reference evidence="6 7" key="1">
    <citation type="submission" date="2020-08" db="EMBL/GenBank/DDBJ databases">
        <title>Sequencing the genomes of 1000 actinobacteria strains.</title>
        <authorList>
            <person name="Klenk H.-P."/>
        </authorList>
    </citation>
    <scope>NUCLEOTIDE SEQUENCE [LARGE SCALE GENOMIC DNA]</scope>
    <source>
        <strain evidence="6 7">DSM 23694</strain>
    </source>
</reference>
<dbReference type="Gene3D" id="3.40.50.10420">
    <property type="entry name" value="NagB/RpiA/CoA transferase-like"/>
    <property type="match status" value="1"/>
</dbReference>
<keyword evidence="7" id="KW-1185">Reference proteome</keyword>
<evidence type="ECO:0000256" key="4">
    <source>
        <dbReference type="PIRSR" id="PIRSR006806-1"/>
    </source>
</evidence>
<gene>
    <name evidence="6" type="ORF">BKA12_000201</name>
</gene>
<dbReference type="AlphaFoldDB" id="A0A7W8Y940"/>
<dbReference type="GO" id="GO:0030272">
    <property type="term" value="F:5-formyltetrahydrofolate cyclo-ligase activity"/>
    <property type="evidence" value="ECO:0007669"/>
    <property type="project" value="UniProtKB-EC"/>
</dbReference>
<dbReference type="Pfam" id="PF01812">
    <property type="entry name" value="5-FTHF_cyc-lig"/>
    <property type="match status" value="1"/>
</dbReference>
<evidence type="ECO:0000313" key="6">
    <source>
        <dbReference type="EMBL" id="MBB5597121.1"/>
    </source>
</evidence>
<sequence>MDTPAGASLDDQKQALRKHYRAARKNLPVAEREAQMALTTGHVRSWLDQNAEHRAFTAVLPFGAEPPIMPFLMQMHDRRYRILVPITEPERQLSFVEWTPGVAMERSSVAPIDEPVGPRVDFRAMAEVDLMLVPAQVVDDQGGRMGQGGGYYDRFLEKVRTLADPPKPYAVVFDHELVPAGTFPVEDFDQRVDGVFTSAGLTLFDR</sequence>